<evidence type="ECO:0000256" key="1">
    <source>
        <dbReference type="ARBA" id="ARBA00001231"/>
    </source>
</evidence>
<evidence type="ECO:0000259" key="7">
    <source>
        <dbReference type="Pfam" id="PF00728"/>
    </source>
</evidence>
<sequence length="537" mass="58347">MQFIPVIPEPARSTPRPGTYVLTRDTPLTADPGLAAVAAVLREQLAPPTGCAFPEGPGGIALGLDGALAAEEYRLSVTPGGVRITAGDAAGAFYGVQTLRQLLPPSVFRRAAVHRQPGWEIPCAEIEDRPRFGWRGCLLDVARHFVPKADVLRLIDLLALHKLNVLHLHLTDDQGWRLQIRRYPRLTEVGAWRRESTPGWNPQGDGRPHGGYYTQDDIREIVAFAAARHVTVVPEVDIPGHTRAAIAAYPELGHGGDPLEVGTRWGVGTDILNVEEATLEFFHHVFDEVMDLFPGPYVSVGGDECPKQQWRESPVAQARIAASGLGDEDGLQSWFVGRFSAQITARGRRLLGWDEILEGGLPPGATVVSWRDHHGAVKAAGAGHDVVTSPARSVYLDYRQSDDPREPVPVGTVLPLSEVHAFEPVPEELAGTPAQDRVIGAQCALWTEAMDSARVIDYQAFPRLSAFAETVWCTGPRDFAAFTARLPAHLARLDAIGVEYRPAAGPHPWQTRPGVKGRPVTLPAYLAGVAAHTRNIR</sequence>
<dbReference type="AlphaFoldDB" id="A0A9W4EDC2"/>
<dbReference type="PANTHER" id="PTHR22600">
    <property type="entry name" value="BETA-HEXOSAMINIDASE"/>
    <property type="match status" value="1"/>
</dbReference>
<accession>A0A9W4EDC2</accession>
<dbReference type="InterPro" id="IPR015882">
    <property type="entry name" value="HEX_bac_N"/>
</dbReference>
<dbReference type="InterPro" id="IPR025705">
    <property type="entry name" value="Beta_hexosaminidase_sua/sub"/>
</dbReference>
<gene>
    <name evidence="9" type="ORF">SBRY_130098</name>
</gene>
<dbReference type="GO" id="GO:0030203">
    <property type="term" value="P:glycosaminoglycan metabolic process"/>
    <property type="evidence" value="ECO:0007669"/>
    <property type="project" value="TreeGrafter"/>
</dbReference>
<evidence type="ECO:0000256" key="4">
    <source>
        <dbReference type="ARBA" id="ARBA00022801"/>
    </source>
</evidence>
<keyword evidence="5 9" id="KW-0326">Glycosidase</keyword>
<reference evidence="9" key="1">
    <citation type="submission" date="2021-06" db="EMBL/GenBank/DDBJ databases">
        <authorList>
            <person name="Arsene-Ploetze F."/>
        </authorList>
    </citation>
    <scope>NUCLEOTIDE SEQUENCE</scope>
    <source>
        <strain evidence="9">SBRY1</strain>
    </source>
</reference>
<name>A0A9W4EDC2_9ACTN</name>
<dbReference type="GO" id="GO:0016020">
    <property type="term" value="C:membrane"/>
    <property type="evidence" value="ECO:0007669"/>
    <property type="project" value="TreeGrafter"/>
</dbReference>
<dbReference type="InterPro" id="IPR017853">
    <property type="entry name" value="GH"/>
</dbReference>
<feature type="active site" description="Proton donor" evidence="6">
    <location>
        <position position="304"/>
    </location>
</feature>
<keyword evidence="4 9" id="KW-0378">Hydrolase</keyword>
<evidence type="ECO:0000256" key="5">
    <source>
        <dbReference type="ARBA" id="ARBA00023295"/>
    </source>
</evidence>
<comment type="similarity">
    <text evidence="2">Belongs to the glycosyl hydrolase 20 family.</text>
</comment>
<evidence type="ECO:0000256" key="2">
    <source>
        <dbReference type="ARBA" id="ARBA00006285"/>
    </source>
</evidence>
<feature type="domain" description="Glycoside hydrolase family 20 catalytic" evidence="7">
    <location>
        <begin position="132"/>
        <end position="473"/>
    </location>
</feature>
<evidence type="ECO:0000256" key="6">
    <source>
        <dbReference type="PIRSR" id="PIRSR625705-1"/>
    </source>
</evidence>
<protein>
    <recommendedName>
        <fullName evidence="3">beta-N-acetylhexosaminidase</fullName>
        <ecNumber evidence="3">3.2.1.52</ecNumber>
    </recommendedName>
</protein>
<dbReference type="InterPro" id="IPR029018">
    <property type="entry name" value="Hex-like_dom2"/>
</dbReference>
<dbReference type="RefSeq" id="WP_251512651.1">
    <property type="nucleotide sequence ID" value="NZ_CAJVAX010000005.1"/>
</dbReference>
<dbReference type="InterPro" id="IPR015883">
    <property type="entry name" value="Glyco_hydro_20_cat"/>
</dbReference>
<evidence type="ECO:0000313" key="9">
    <source>
        <dbReference type="EMBL" id="CAG7619679.1"/>
    </source>
</evidence>
<dbReference type="CDD" id="cd06563">
    <property type="entry name" value="GH20_chitobiase-like"/>
    <property type="match status" value="1"/>
</dbReference>
<dbReference type="SUPFAM" id="SSF51445">
    <property type="entry name" value="(Trans)glycosidases"/>
    <property type="match status" value="1"/>
</dbReference>
<dbReference type="EC" id="3.2.1.52" evidence="3"/>
<feature type="domain" description="Beta-hexosaminidase bacterial type N-terminal" evidence="8">
    <location>
        <begin position="5"/>
        <end position="128"/>
    </location>
</feature>
<dbReference type="PRINTS" id="PR00738">
    <property type="entry name" value="GLHYDRLASE20"/>
</dbReference>
<organism evidence="9 10">
    <name type="scientific">Actinacidiphila bryophytorum</name>
    <dbReference type="NCBI Taxonomy" id="1436133"/>
    <lineage>
        <taxon>Bacteria</taxon>
        <taxon>Bacillati</taxon>
        <taxon>Actinomycetota</taxon>
        <taxon>Actinomycetes</taxon>
        <taxon>Kitasatosporales</taxon>
        <taxon>Streptomycetaceae</taxon>
        <taxon>Actinacidiphila</taxon>
    </lineage>
</organism>
<dbReference type="PIRSF" id="PIRSF001093">
    <property type="entry name" value="B-hxosamndse_ab_euk"/>
    <property type="match status" value="1"/>
</dbReference>
<dbReference type="EMBL" id="CAJVAX010000005">
    <property type="protein sequence ID" value="CAG7619679.1"/>
    <property type="molecule type" value="Genomic_DNA"/>
</dbReference>
<dbReference type="Gene3D" id="3.20.20.80">
    <property type="entry name" value="Glycosidases"/>
    <property type="match status" value="1"/>
</dbReference>
<proteinExistence type="inferred from homology"/>
<keyword evidence="10" id="KW-1185">Reference proteome</keyword>
<dbReference type="Gene3D" id="3.30.379.10">
    <property type="entry name" value="Chitobiase/beta-hexosaminidase domain 2-like"/>
    <property type="match status" value="1"/>
</dbReference>
<comment type="catalytic activity">
    <reaction evidence="1">
        <text>Hydrolysis of terminal non-reducing N-acetyl-D-hexosamine residues in N-acetyl-beta-D-hexosaminides.</text>
        <dbReference type="EC" id="3.2.1.52"/>
    </reaction>
</comment>
<dbReference type="Proteomes" id="UP001153328">
    <property type="component" value="Unassembled WGS sequence"/>
</dbReference>
<dbReference type="GO" id="GO:0004563">
    <property type="term" value="F:beta-N-acetylhexosaminidase activity"/>
    <property type="evidence" value="ECO:0007669"/>
    <property type="project" value="UniProtKB-EC"/>
</dbReference>
<evidence type="ECO:0000313" key="10">
    <source>
        <dbReference type="Proteomes" id="UP001153328"/>
    </source>
</evidence>
<dbReference type="GO" id="GO:0005975">
    <property type="term" value="P:carbohydrate metabolic process"/>
    <property type="evidence" value="ECO:0007669"/>
    <property type="project" value="InterPro"/>
</dbReference>
<evidence type="ECO:0000256" key="3">
    <source>
        <dbReference type="ARBA" id="ARBA00012663"/>
    </source>
</evidence>
<comment type="caution">
    <text evidence="9">The sequence shown here is derived from an EMBL/GenBank/DDBJ whole genome shotgun (WGS) entry which is preliminary data.</text>
</comment>
<dbReference type="PANTHER" id="PTHR22600:SF57">
    <property type="entry name" value="BETA-N-ACETYLHEXOSAMINIDASE"/>
    <property type="match status" value="1"/>
</dbReference>
<evidence type="ECO:0000259" key="8">
    <source>
        <dbReference type="Pfam" id="PF02838"/>
    </source>
</evidence>
<dbReference type="SUPFAM" id="SSF55545">
    <property type="entry name" value="beta-N-acetylhexosaminidase-like domain"/>
    <property type="match status" value="1"/>
</dbReference>
<dbReference type="Pfam" id="PF02838">
    <property type="entry name" value="Glyco_hydro_20b"/>
    <property type="match status" value="1"/>
</dbReference>
<dbReference type="Pfam" id="PF00728">
    <property type="entry name" value="Glyco_hydro_20"/>
    <property type="match status" value="1"/>
</dbReference>